<evidence type="ECO:0000259" key="3">
    <source>
        <dbReference type="Pfam" id="PF18041"/>
    </source>
</evidence>
<dbReference type="Proteomes" id="UP000003330">
    <property type="component" value="Unassembled WGS sequence"/>
</dbReference>
<feature type="domain" description="MapZ extracellular" evidence="3">
    <location>
        <begin position="200"/>
        <end position="327"/>
    </location>
</feature>
<gene>
    <name evidence="1" type="primary">mapZ</name>
    <name evidence="5" type="ORF">STRIC_1673</name>
</gene>
<sequence length="479" mass="52522">MSEKSKAFENESQSLELNEAKNMTIGEAVRKDSEIKAGVTEDDSVLDKYIKQHRDEVSSQKFDSKFSELDTATLDNFIKKQREELSKAGLVEADTHENESPENIEVQPVVPTSDFTEKGLADISKEDVSENVPSNHKGTERDSFLVSSRQESREPKKKKKILISLLLLLLTLLAILFAYPYFNASTNHSKATTNATSQKPKASKKSASNKAKTNAKAFEQLYSSFYTDADKTTLKNSQFDKLPDLEASLKALKGTAYYDKAKDELATLKKQITAIQAVNAKFMTDAIVDGEKVEASVKTDANFDDLASETLSTGNASLDSLLQASVTAGRQQLTAKADAQRAAQEENAKQEAQANSAAPAQAPSLAPSSSPLVAYGIREFNPSSLQRQLSRVPYNQDMIADSANSAWLFNPGILEKIVATSQARDYISGNNYILEPVNIVNGNGYYNMFKPDGTYLFSINCKTGYFVGNAKGHSDALDY</sequence>
<protein>
    <recommendedName>
        <fullName evidence="1">Mid-cell-anchored protein Z</fullName>
    </recommendedName>
</protein>
<dbReference type="InterPro" id="IPR040532">
    <property type="entry name" value="MapZ_C2"/>
</dbReference>
<dbReference type="OrthoDB" id="2199073at2"/>
<evidence type="ECO:0000259" key="4">
    <source>
        <dbReference type="Pfam" id="PF18708"/>
    </source>
</evidence>
<dbReference type="GO" id="GO:0051301">
    <property type="term" value="P:cell division"/>
    <property type="evidence" value="ECO:0007669"/>
    <property type="project" value="UniProtKB-UniRule"/>
</dbReference>
<evidence type="ECO:0000256" key="2">
    <source>
        <dbReference type="SAM" id="MobiDB-lite"/>
    </source>
</evidence>
<keyword evidence="1" id="KW-0131">Cell cycle</keyword>
<feature type="compositionally biased region" description="Basic and acidic residues" evidence="2">
    <location>
        <begin position="115"/>
        <end position="128"/>
    </location>
</feature>
<dbReference type="STRING" id="764299.STRIC_1673"/>
<feature type="compositionally biased region" description="Low complexity" evidence="2">
    <location>
        <begin position="350"/>
        <end position="365"/>
    </location>
</feature>
<proteinExistence type="inferred from homology"/>
<dbReference type="InterPro" id="IPR030858">
    <property type="entry name" value="MapZ"/>
</dbReference>
<feature type="region of interest" description="Disordered" evidence="2">
    <location>
        <begin position="91"/>
        <end position="151"/>
    </location>
</feature>
<feature type="region of interest" description="Disordered" evidence="2">
    <location>
        <begin position="1"/>
        <end position="33"/>
    </location>
</feature>
<comment type="function">
    <text evidence="1">Early cell division protein that marks the future cell division site and supports proper FtsZ ring positioning.</text>
</comment>
<dbReference type="eggNOG" id="ENOG5032TWV">
    <property type="taxonomic scope" value="Bacteria"/>
</dbReference>
<dbReference type="GO" id="GO:0005886">
    <property type="term" value="C:plasma membrane"/>
    <property type="evidence" value="ECO:0007669"/>
    <property type="project" value="UniProtKB-SubCell"/>
</dbReference>
<keyword evidence="1" id="KW-1003">Cell membrane</keyword>
<comment type="subcellular location">
    <subcellularLocation>
        <location evidence="1">Cell membrane</location>
        <topology evidence="1">Single-pass membrane protein</topology>
    </subcellularLocation>
    <text evidence="1">In newborn cells, forms a ring positioned at mid-cell. Soon after cell division starts and the cells begin elongating, the ring splits into two rings that, as elongation proceeds, move along and mark the future division sites.</text>
</comment>
<feature type="region of interest" description="Disordered" evidence="2">
    <location>
        <begin position="335"/>
        <end position="365"/>
    </location>
</feature>
<dbReference type="HAMAP" id="MF_01941">
    <property type="entry name" value="MapZ"/>
    <property type="match status" value="1"/>
</dbReference>
<dbReference type="EMBL" id="AEUX02000007">
    <property type="protein sequence ID" value="EHI69179.1"/>
    <property type="molecule type" value="Genomic_DNA"/>
</dbReference>
<name>G5K4F2_9STRE</name>
<keyword evidence="1" id="KW-0812">Transmembrane</keyword>
<reference evidence="5 6" key="1">
    <citation type="journal article" date="2014" name="Int. J. Syst. Evol. Microbiol.">
        <title>Phylogenomics and the dynamic genome evolution of the genus Streptococcus.</title>
        <authorList>
            <consortium name="The Broad Institute Genome Sequencing Platform"/>
            <person name="Richards V.P."/>
            <person name="Palmer S.R."/>
            <person name="Pavinski Bitar P.D."/>
            <person name="Qin X."/>
            <person name="Weinstock G.M."/>
            <person name="Highlander S.K."/>
            <person name="Town C.D."/>
            <person name="Burne R.A."/>
            <person name="Stanhope M.J."/>
        </authorList>
    </citation>
    <scope>NUCLEOTIDE SEQUENCE [LARGE SCALE GENOMIC DNA]</scope>
    <source>
        <strain evidence="5 6">707-05</strain>
    </source>
</reference>
<feature type="compositionally biased region" description="Low complexity" evidence="2">
    <location>
        <begin position="195"/>
        <end position="210"/>
    </location>
</feature>
<dbReference type="Pfam" id="PF18041">
    <property type="entry name" value="MapZ_EC1"/>
    <property type="match status" value="1"/>
</dbReference>
<feature type="domain" description="MapZ extracellular C-terminal" evidence="4">
    <location>
        <begin position="391"/>
        <end position="469"/>
    </location>
</feature>
<comment type="caution">
    <text evidence="5">The sequence shown here is derived from an EMBL/GenBank/DDBJ whole genome shotgun (WGS) entry which is preliminary data.</text>
</comment>
<dbReference type="InterPro" id="IPR041295">
    <property type="entry name" value="MapZ_EC1"/>
</dbReference>
<dbReference type="RefSeq" id="WP_008090194.1">
    <property type="nucleotide sequence ID" value="NZ_AEUX02000007.1"/>
</dbReference>
<evidence type="ECO:0000256" key="1">
    <source>
        <dbReference type="HAMAP-Rule" id="MF_01941"/>
    </source>
</evidence>
<dbReference type="AlphaFoldDB" id="G5K4F2"/>
<evidence type="ECO:0000313" key="5">
    <source>
        <dbReference type="EMBL" id="EHI69179.1"/>
    </source>
</evidence>
<keyword evidence="1" id="KW-0132">Cell division</keyword>
<feature type="region of interest" description="Disordered" evidence="2">
    <location>
        <begin position="190"/>
        <end position="210"/>
    </location>
</feature>
<accession>G5K4F2</accession>
<comment type="similarity">
    <text evidence="1">Belongs to the MapZ family.</text>
</comment>
<feature type="transmembrane region" description="Helical" evidence="1">
    <location>
        <begin position="161"/>
        <end position="182"/>
    </location>
</feature>
<organism evidence="5 6">
    <name type="scientific">Streptococcus ictaluri 707-05</name>
    <dbReference type="NCBI Taxonomy" id="764299"/>
    <lineage>
        <taxon>Bacteria</taxon>
        <taxon>Bacillati</taxon>
        <taxon>Bacillota</taxon>
        <taxon>Bacilli</taxon>
        <taxon>Lactobacillales</taxon>
        <taxon>Streptococcaceae</taxon>
        <taxon>Streptococcus</taxon>
    </lineage>
</organism>
<evidence type="ECO:0000313" key="6">
    <source>
        <dbReference type="Proteomes" id="UP000003330"/>
    </source>
</evidence>
<keyword evidence="6" id="KW-1185">Reference proteome</keyword>
<keyword evidence="1" id="KW-0472">Membrane</keyword>
<dbReference type="Pfam" id="PF18708">
    <property type="entry name" value="MapZ_C2"/>
    <property type="match status" value="1"/>
</dbReference>
<comment type="subunit">
    <text evidence="1">Interacts with FtsZ.</text>
</comment>
<keyword evidence="1" id="KW-1133">Transmembrane helix</keyword>